<reference evidence="2" key="2">
    <citation type="submission" date="2021-05" db="UniProtKB">
        <authorList>
            <consortium name="EnsemblPlants"/>
        </authorList>
    </citation>
    <scope>IDENTIFICATION</scope>
    <source>
        <strain evidence="2">subsp. malaccensis</strain>
    </source>
</reference>
<dbReference type="EnsemblPlants" id="Ma04_t25260.1">
    <property type="protein sequence ID" value="Ma04_p25260.1"/>
    <property type="gene ID" value="Ma04_g25260"/>
</dbReference>
<evidence type="ECO:0000313" key="2">
    <source>
        <dbReference type="EnsemblPlants" id="Ma04_p25260.1"/>
    </source>
</evidence>
<reference evidence="1" key="1">
    <citation type="submission" date="2021-03" db="EMBL/GenBank/DDBJ databases">
        <authorList>
            <consortium name="Genoscope - CEA"/>
            <person name="William W."/>
        </authorList>
    </citation>
    <scope>NUCLEOTIDE SEQUENCE</scope>
    <source>
        <strain evidence="1">Doubled-haploid Pahang</strain>
    </source>
</reference>
<evidence type="ECO:0000313" key="1">
    <source>
        <dbReference type="EMBL" id="CAG1843338.1"/>
    </source>
</evidence>
<accession>A0A804ITP4</accession>
<proteinExistence type="predicted"/>
<name>A0A804ITP4_MUSAM</name>
<gene>
    <name evidence="1" type="ORF">GSMUA_131330.1</name>
</gene>
<sequence>MAVGPTWRLTSTWSPAGIDFSGWLAFHEDLSSKSDTRMKLYVHVSTKSDECWRIIKFHYMYLCFPLFPYINN</sequence>
<protein>
    <submittedName>
        <fullName evidence="1">(wild Malaysian banana) hypothetical protein</fullName>
    </submittedName>
</protein>
<dbReference type="Proteomes" id="UP000012960">
    <property type="component" value="Unplaced"/>
</dbReference>
<dbReference type="Gramene" id="Ma04_t25260.1">
    <property type="protein sequence ID" value="Ma04_p25260.1"/>
    <property type="gene ID" value="Ma04_g25260"/>
</dbReference>
<dbReference type="InParanoid" id="A0A804ITP4"/>
<evidence type="ECO:0000313" key="3">
    <source>
        <dbReference type="Proteomes" id="UP000012960"/>
    </source>
</evidence>
<dbReference type="AlphaFoldDB" id="A0A804ITP4"/>
<organism evidence="2 3">
    <name type="scientific">Musa acuminata subsp. malaccensis</name>
    <name type="common">Wild banana</name>
    <name type="synonym">Musa malaccensis</name>
    <dbReference type="NCBI Taxonomy" id="214687"/>
    <lineage>
        <taxon>Eukaryota</taxon>
        <taxon>Viridiplantae</taxon>
        <taxon>Streptophyta</taxon>
        <taxon>Embryophyta</taxon>
        <taxon>Tracheophyta</taxon>
        <taxon>Spermatophyta</taxon>
        <taxon>Magnoliopsida</taxon>
        <taxon>Liliopsida</taxon>
        <taxon>Zingiberales</taxon>
        <taxon>Musaceae</taxon>
        <taxon>Musa</taxon>
    </lineage>
</organism>
<keyword evidence="3" id="KW-1185">Reference proteome</keyword>
<dbReference type="EMBL" id="HG996469">
    <property type="protein sequence ID" value="CAG1843338.1"/>
    <property type="molecule type" value="Genomic_DNA"/>
</dbReference>